<feature type="region of interest" description="Disordered" evidence="1">
    <location>
        <begin position="45"/>
        <end position="65"/>
    </location>
</feature>
<dbReference type="EMBL" id="CP022196">
    <property type="protein sequence ID" value="ATG46294.1"/>
    <property type="molecule type" value="Genomic_DNA"/>
</dbReference>
<dbReference type="STRING" id="1758178.GCA_001550095_01254"/>
<dbReference type="AlphaFoldDB" id="A0A291G892"/>
<gene>
    <name evidence="2" type="ORF">CEW89_01125</name>
</gene>
<dbReference type="RefSeq" id="WP_096804593.1">
    <property type="nucleotide sequence ID" value="NZ_CP022196.1"/>
</dbReference>
<evidence type="ECO:0000313" key="2">
    <source>
        <dbReference type="EMBL" id="ATG46294.1"/>
    </source>
</evidence>
<reference evidence="2 3" key="1">
    <citation type="submission" date="2017-06" db="EMBL/GenBank/DDBJ databases">
        <title>Celeribacter sp. TSPH2 complete genome sequence.</title>
        <authorList>
            <person name="Woo J.-H."/>
            <person name="Kim H.-S."/>
        </authorList>
    </citation>
    <scope>NUCLEOTIDE SEQUENCE [LARGE SCALE GENOMIC DNA]</scope>
    <source>
        <strain evidence="2 3">TSPH2</strain>
    </source>
</reference>
<dbReference type="Proteomes" id="UP000217935">
    <property type="component" value="Chromosome"/>
</dbReference>
<evidence type="ECO:0000256" key="1">
    <source>
        <dbReference type="SAM" id="MobiDB-lite"/>
    </source>
</evidence>
<accession>A0A291G892</accession>
<dbReference type="OrthoDB" id="7874173at2"/>
<feature type="compositionally biased region" description="Acidic residues" evidence="1">
    <location>
        <begin position="49"/>
        <end position="65"/>
    </location>
</feature>
<evidence type="ECO:0000313" key="3">
    <source>
        <dbReference type="Proteomes" id="UP000217935"/>
    </source>
</evidence>
<name>A0A291G892_9RHOB</name>
<proteinExistence type="predicted"/>
<dbReference type="KEGG" id="ceh:CEW89_01125"/>
<keyword evidence="3" id="KW-1185">Reference proteome</keyword>
<protein>
    <submittedName>
        <fullName evidence="2">Uncharacterized protein</fullName>
    </submittedName>
</protein>
<organism evidence="2 3">
    <name type="scientific">Celeribacter ethanolicus</name>
    <dbReference type="NCBI Taxonomy" id="1758178"/>
    <lineage>
        <taxon>Bacteria</taxon>
        <taxon>Pseudomonadati</taxon>
        <taxon>Pseudomonadota</taxon>
        <taxon>Alphaproteobacteria</taxon>
        <taxon>Rhodobacterales</taxon>
        <taxon>Roseobacteraceae</taxon>
        <taxon>Celeribacter</taxon>
    </lineage>
</organism>
<sequence>MTRVTKTEEEIDKIVDDLVKNEDTANALKEKLHDSFEAQEAQFLHEVSDPADDDDADDMWDNMPV</sequence>